<evidence type="ECO:0000313" key="6">
    <source>
        <dbReference type="Proteomes" id="UP000018538"/>
    </source>
</evidence>
<evidence type="ECO:0000256" key="1">
    <source>
        <dbReference type="ARBA" id="ARBA00022737"/>
    </source>
</evidence>
<accession>V7PIH8</accession>
<dbReference type="GO" id="GO:0005737">
    <property type="term" value="C:cytoplasm"/>
    <property type="evidence" value="ECO:0007669"/>
    <property type="project" value="TreeGrafter"/>
</dbReference>
<feature type="transmembrane region" description="Helical" evidence="4">
    <location>
        <begin position="292"/>
        <end position="311"/>
    </location>
</feature>
<feature type="transmembrane region" description="Helical" evidence="4">
    <location>
        <begin position="752"/>
        <end position="771"/>
    </location>
</feature>
<dbReference type="Gene3D" id="1.25.10.10">
    <property type="entry name" value="Leucine-rich Repeat Variant"/>
    <property type="match status" value="2"/>
</dbReference>
<feature type="compositionally biased region" description="Polar residues" evidence="3">
    <location>
        <begin position="476"/>
        <end position="486"/>
    </location>
</feature>
<feature type="transmembrane region" description="Helical" evidence="4">
    <location>
        <begin position="778"/>
        <end position="794"/>
    </location>
</feature>
<keyword evidence="1" id="KW-0677">Repeat</keyword>
<dbReference type="GO" id="GO:0019888">
    <property type="term" value="F:protein phosphatase regulator activity"/>
    <property type="evidence" value="ECO:0007669"/>
    <property type="project" value="TreeGrafter"/>
</dbReference>
<keyword evidence="2" id="KW-0175">Coiled coil</keyword>
<name>V7PIH8_PLAYE</name>
<dbReference type="OrthoDB" id="371480at2759"/>
<dbReference type="PANTHER" id="PTHR10648">
    <property type="entry name" value="SERINE/THREONINE-PROTEIN PHOSPHATASE PP2A 65 KDA REGULATORY SUBUNIT"/>
    <property type="match status" value="1"/>
</dbReference>
<keyword evidence="4" id="KW-0472">Membrane</keyword>
<keyword evidence="6" id="KW-1185">Reference proteome</keyword>
<keyword evidence="4" id="KW-1133">Transmembrane helix</keyword>
<reference evidence="5 6" key="1">
    <citation type="submission" date="2013-11" db="EMBL/GenBank/DDBJ databases">
        <title>The Genome Sequence of Plasmodium yoelii 17X.</title>
        <authorList>
            <consortium name="The Broad Institute Genomics Platform"/>
            <consortium name="The Broad Institute Genome Sequencing Center for Infectious Disease"/>
            <person name="Neafsey D."/>
            <person name="Adams J."/>
            <person name="Walker B."/>
            <person name="Young S.K."/>
            <person name="Zeng Q."/>
            <person name="Gargeya S."/>
            <person name="Fitzgerald M."/>
            <person name="Haas B."/>
            <person name="Abouelleil A."/>
            <person name="Alvarado L."/>
            <person name="Chapman S.B."/>
            <person name="Gainer-Dewar J."/>
            <person name="Goldberg J."/>
            <person name="Griggs A."/>
            <person name="Gujja S."/>
            <person name="Hansen M."/>
            <person name="Howarth C."/>
            <person name="Imamovic A."/>
            <person name="Ireland A."/>
            <person name="Larimer J."/>
            <person name="McCowan C."/>
            <person name="Murphy C."/>
            <person name="Pearson M."/>
            <person name="Poon T.W."/>
            <person name="Priest M."/>
            <person name="Roberts A."/>
            <person name="Saif S."/>
            <person name="Shea T."/>
            <person name="Sykes S."/>
            <person name="Wortman J."/>
            <person name="Nusbaum C."/>
            <person name="Birren B."/>
        </authorList>
    </citation>
    <scope>NUCLEOTIDE SEQUENCE [LARGE SCALE GENOMIC DNA]</scope>
    <source>
        <strain evidence="5 6">17X</strain>
    </source>
</reference>
<organism evidence="5 6">
    <name type="scientific">Plasmodium yoelii 17X</name>
    <dbReference type="NCBI Taxonomy" id="1323249"/>
    <lineage>
        <taxon>Eukaryota</taxon>
        <taxon>Sar</taxon>
        <taxon>Alveolata</taxon>
        <taxon>Apicomplexa</taxon>
        <taxon>Aconoidasida</taxon>
        <taxon>Haemosporida</taxon>
        <taxon>Plasmodiidae</taxon>
        <taxon>Plasmodium</taxon>
        <taxon>Plasmodium (Vinckeia)</taxon>
    </lineage>
</organism>
<evidence type="ECO:0000256" key="3">
    <source>
        <dbReference type="SAM" id="MobiDB-lite"/>
    </source>
</evidence>
<evidence type="ECO:0000313" key="5">
    <source>
        <dbReference type="EMBL" id="ETB58835.1"/>
    </source>
</evidence>
<feature type="compositionally biased region" description="Basic and acidic residues" evidence="3">
    <location>
        <begin position="487"/>
        <end position="500"/>
    </location>
</feature>
<feature type="coiled-coil region" evidence="2">
    <location>
        <begin position="819"/>
        <end position="853"/>
    </location>
</feature>
<dbReference type="InterPro" id="IPR011989">
    <property type="entry name" value="ARM-like"/>
</dbReference>
<dbReference type="PANTHER" id="PTHR10648:SF1">
    <property type="entry name" value="SERINE_THREONINE-PROTEIN PHOSPHATASE 4 REGULATORY SUBUNIT 1"/>
    <property type="match status" value="1"/>
</dbReference>
<feature type="transmembrane region" description="Helical" evidence="4">
    <location>
        <begin position="1327"/>
        <end position="1347"/>
    </location>
</feature>
<dbReference type="EMBL" id="KI635769">
    <property type="protein sequence ID" value="ETB58835.1"/>
    <property type="molecule type" value="Genomic_DNA"/>
</dbReference>
<gene>
    <name evidence="5" type="ORF">YYC_03610</name>
</gene>
<feature type="region of interest" description="Disordered" evidence="3">
    <location>
        <begin position="469"/>
        <end position="500"/>
    </location>
</feature>
<sequence length="1375" mass="163436">MANQINGIFSKLADMTIGLFRFQMDNINEEIDENMSPLEKAMLYGNSNLKCRKILFIKDIIKLLNNIDYTDFQRDIYPLIVKLSDESSEIKYEICNKIGDLCAYILQNNNDGCSDVISLLFPIVEKFIINYENNKNILRYILKSLLILSTHVNIKTRKKQIFPFLIYLICNDAYKQIGFILLIKMCYIFDRDNIVIYKVLIPFIEKHCISNNIECKILISSYFFNICKMLDESNFIKNQIFIFNKLCNDEYDTIKIINIFNCTHLSSIYSKNLFFNFFLPIFNNFLKNNNLYVFYYSLINLLLFLCIFEDINIIHPFYIRKIIFFFNNLFSSHLFTLNYLNEMAKKKTNYIFLDNTDGVYDDSNSAKIWNKDEKRDDTPSYPLNETDMVTDFQNSKSEKNNEHTIQNTISNELKYYDNYLNEDMCKEKQNNLVEIIEKDPTRQICNDEQNLTTGCNIISPINGKGLWVEDNKNPHKNSPMQELPQNKSDKNINNESDERDKLGIGNISCEIESTEESKNCNFSSESEILNKRKMEKVLFSSEISELECSSVQSLSNEIIYDENVCIFINNKLINDLIIKNHHFCSNISQFFKTHGNDYYKNGNCDKYFGRKIINLMEKNSDDLILENKINGETIESEEFEKDEENYFINLNEKDIKYIDNIFNHDDNIDILQIKGCYYSELEIIKNDIIYGKMLLRQKRNMYKINNNNKCDSSDNITYDIDYEDIYAIEGVDTDSLKKLFLFDTPNNVIVSYNINAVYIITLHIPGLILILKEYFFRFFSHVFFFICTYPYYFVRKTIASLFYDILSNLMESPFFKINTDKLYEDRINMKKQKKNLKKNKKIEETAKKKLKEECSDDIKKKENNYDGEDSTEQSNLYTYKENNIKHQDINHIYKKEPPEIVQTFNNDYATYNNMKRIQNNSFLTSDKSCENTEDFINSCIMEKHEDVLEKEENKLCDDTLDMIYSNNSNTNGSHYSLDQDDTKNITTDTIDQIKEDKNDIQLKRVKKNAQGYRKKWSYDKMIKKVQNKINNNLYANDFFINEENENFFFYINFLGKYEMIYIKYIQKFKKYYSDNSPLHFFHFFIYYFLNDSNVLVKKAILKNYDKIIEFFPNNIQKIFIKYLSDVVNFKTLNYSLRKKVSKIVFKILSKINDAKIVRNCLFPIFMRLCKDEAAIIRTYTSNYFYLFIEKGCPRIYNFFKNGGEILPLEDYKKDIILTNLENDELRSFHFISGEEIYILKTVITTFYKSDRFYDRQVFIKICDGIINECPKNLFLLYFLKPFLNLSDDKVHVVRMTWENCVVSQIQKRGYILSIPSVRNCTFTTMHLYLYICSLHIYYIYTIALGFIRQQICKLTSVVSFFPDFFSDFRKTKQFP</sequence>
<evidence type="ECO:0000256" key="2">
    <source>
        <dbReference type="SAM" id="Coils"/>
    </source>
</evidence>
<dbReference type="SUPFAM" id="SSF48371">
    <property type="entry name" value="ARM repeat"/>
    <property type="match status" value="1"/>
</dbReference>
<evidence type="ECO:0000256" key="4">
    <source>
        <dbReference type="SAM" id="Phobius"/>
    </source>
</evidence>
<dbReference type="InterPro" id="IPR051023">
    <property type="entry name" value="PP2A_Regulatory_Subunit_A"/>
</dbReference>
<dbReference type="Proteomes" id="UP000018538">
    <property type="component" value="Unassembled WGS sequence"/>
</dbReference>
<proteinExistence type="predicted"/>
<protein>
    <submittedName>
        <fullName evidence="5">Uncharacterized protein</fullName>
    </submittedName>
</protein>
<keyword evidence="4" id="KW-0812">Transmembrane</keyword>
<dbReference type="InterPro" id="IPR016024">
    <property type="entry name" value="ARM-type_fold"/>
</dbReference>